<evidence type="ECO:0000313" key="2">
    <source>
        <dbReference type="EMBL" id="GIF20067.1"/>
    </source>
</evidence>
<evidence type="ECO:0000313" key="3">
    <source>
        <dbReference type="Proteomes" id="UP000623608"/>
    </source>
</evidence>
<proteinExistence type="predicted"/>
<dbReference type="PANTHER" id="PTHR36437:SF2">
    <property type="entry name" value="GLYOXALASE_BLEOMYCIN RESISTANCE PROTEIN_DIOXYGENASE"/>
    <property type="match status" value="1"/>
</dbReference>
<dbReference type="SUPFAM" id="SSF54593">
    <property type="entry name" value="Glyoxalase/Bleomycin resistance protein/Dihydroxybiphenyl dioxygenase"/>
    <property type="match status" value="1"/>
</dbReference>
<dbReference type="Pfam" id="PF00903">
    <property type="entry name" value="Glyoxalase"/>
    <property type="match status" value="1"/>
</dbReference>
<reference evidence="2" key="1">
    <citation type="submission" date="2021-01" db="EMBL/GenBank/DDBJ databases">
        <title>Whole genome shotgun sequence of Actinoplanes tereljensis NBRC 105297.</title>
        <authorList>
            <person name="Komaki H."/>
            <person name="Tamura T."/>
        </authorList>
    </citation>
    <scope>NUCLEOTIDE SEQUENCE</scope>
    <source>
        <strain evidence="2">NBRC 105297</strain>
    </source>
</reference>
<dbReference type="InterPro" id="IPR029068">
    <property type="entry name" value="Glyas_Bleomycin-R_OHBP_Dase"/>
</dbReference>
<gene>
    <name evidence="2" type="ORF">Ate02nite_27970</name>
</gene>
<dbReference type="AlphaFoldDB" id="A0A919NM07"/>
<evidence type="ECO:0000259" key="1">
    <source>
        <dbReference type="PROSITE" id="PS51819"/>
    </source>
</evidence>
<dbReference type="GO" id="GO:0016829">
    <property type="term" value="F:lyase activity"/>
    <property type="evidence" value="ECO:0007669"/>
    <property type="project" value="UniProtKB-KW"/>
</dbReference>
<dbReference type="Proteomes" id="UP000623608">
    <property type="component" value="Unassembled WGS sequence"/>
</dbReference>
<keyword evidence="3" id="KW-1185">Reference proteome</keyword>
<feature type="domain" description="VOC" evidence="1">
    <location>
        <begin position="4"/>
        <end position="134"/>
    </location>
</feature>
<dbReference type="CDD" id="cd07263">
    <property type="entry name" value="VOC_like"/>
    <property type="match status" value="1"/>
</dbReference>
<comment type="caution">
    <text evidence="2">The sequence shown here is derived from an EMBL/GenBank/DDBJ whole genome shotgun (WGS) entry which is preliminary data.</text>
</comment>
<dbReference type="PROSITE" id="PS51819">
    <property type="entry name" value="VOC"/>
    <property type="match status" value="1"/>
</dbReference>
<dbReference type="EMBL" id="BOMY01000020">
    <property type="protein sequence ID" value="GIF20067.1"/>
    <property type="molecule type" value="Genomic_DNA"/>
</dbReference>
<protein>
    <submittedName>
        <fullName evidence="2">Lyase</fullName>
    </submittedName>
</protein>
<sequence length="135" mass="14849">MITKLNVATIFVLDKDEALEFYVGQLGLEKGNDVQQGDYRWLTVRVPGGDGTEISLEQPGPPLHDEATAQQLRELIAKGALSGPVLNTDNIQELYESLKARGFTDFTQEPTSHFYGTDMGLRDPSGNAIRILQQG</sequence>
<keyword evidence="2" id="KW-0456">Lyase</keyword>
<dbReference type="PANTHER" id="PTHR36437">
    <property type="entry name" value="GLYOXALASE/BLEOMYCIN RESISTANCE PROTEIN/DIOXYGENASE"/>
    <property type="match status" value="1"/>
</dbReference>
<accession>A0A919NM07</accession>
<dbReference type="RefSeq" id="WP_203805348.1">
    <property type="nucleotide sequence ID" value="NZ_BOMY01000020.1"/>
</dbReference>
<dbReference type="InterPro" id="IPR004360">
    <property type="entry name" value="Glyas_Fos-R_dOase_dom"/>
</dbReference>
<dbReference type="Gene3D" id="3.10.180.10">
    <property type="entry name" value="2,3-Dihydroxybiphenyl 1,2-Dioxygenase, domain 1"/>
    <property type="match status" value="1"/>
</dbReference>
<organism evidence="2 3">
    <name type="scientific">Paractinoplanes tereljensis</name>
    <dbReference type="NCBI Taxonomy" id="571912"/>
    <lineage>
        <taxon>Bacteria</taxon>
        <taxon>Bacillati</taxon>
        <taxon>Actinomycetota</taxon>
        <taxon>Actinomycetes</taxon>
        <taxon>Micromonosporales</taxon>
        <taxon>Micromonosporaceae</taxon>
        <taxon>Paractinoplanes</taxon>
    </lineage>
</organism>
<dbReference type="InterPro" id="IPR037523">
    <property type="entry name" value="VOC_core"/>
</dbReference>
<name>A0A919NM07_9ACTN</name>